<dbReference type="EMBL" id="JAOPJZ010000012">
    <property type="protein sequence ID" value="MCU4753036.1"/>
    <property type="molecule type" value="Genomic_DNA"/>
</dbReference>
<reference evidence="2 3" key="1">
    <citation type="submission" date="2022-09" db="EMBL/GenBank/DDBJ databases">
        <title>Enrichment on poylsaccharides allowed isolation of novel metabolic and taxonomic groups of Haloarchaea.</title>
        <authorList>
            <person name="Sorokin D.Y."/>
            <person name="Elcheninov A.G."/>
            <person name="Khizhniak T.V."/>
            <person name="Kolganova T.V."/>
            <person name="Kublanov I.V."/>
        </authorList>
    </citation>
    <scope>NUCLEOTIDE SEQUENCE [LARGE SCALE GENOMIC DNA]</scope>
    <source>
        <strain evidence="2 3">AArc-curdl1</strain>
    </source>
</reference>
<keyword evidence="3" id="KW-1185">Reference proteome</keyword>
<dbReference type="Proteomes" id="UP001321047">
    <property type="component" value="Unassembled WGS sequence"/>
</dbReference>
<evidence type="ECO:0000256" key="1">
    <source>
        <dbReference type="SAM" id="Phobius"/>
    </source>
</evidence>
<keyword evidence="1" id="KW-1133">Transmembrane helix</keyword>
<comment type="caution">
    <text evidence="2">The sequence shown here is derived from an EMBL/GenBank/DDBJ whole genome shotgun (WGS) entry which is preliminary data.</text>
</comment>
<evidence type="ECO:0000313" key="3">
    <source>
        <dbReference type="Proteomes" id="UP001321047"/>
    </source>
</evidence>
<keyword evidence="1" id="KW-0812">Transmembrane</keyword>
<dbReference type="RefSeq" id="WP_342809361.1">
    <property type="nucleotide sequence ID" value="NZ_JAOPJZ010000012.1"/>
</dbReference>
<feature type="transmembrane region" description="Helical" evidence="1">
    <location>
        <begin position="7"/>
        <end position="29"/>
    </location>
</feature>
<keyword evidence="1" id="KW-0472">Membrane</keyword>
<feature type="transmembrane region" description="Helical" evidence="1">
    <location>
        <begin position="35"/>
        <end position="54"/>
    </location>
</feature>
<sequence length="125" mass="12419">MSDSTKQALTVGMAIGGVLVLLGILAYVITDFASITALIPAFFGAVFVAIGALGDKTVGVKPALYALGGLSALAIAGSLRGVPDMLELVTGGSVDAPVAVGAQGAMILCSLIVLVFVFKALATDH</sequence>
<feature type="transmembrane region" description="Helical" evidence="1">
    <location>
        <begin position="102"/>
        <end position="122"/>
    </location>
</feature>
<proteinExistence type="predicted"/>
<organism evidence="2 3">
    <name type="scientific">Natronosalvus hydrolyticus</name>
    <dbReference type="NCBI Taxonomy" id="2979988"/>
    <lineage>
        <taxon>Archaea</taxon>
        <taxon>Methanobacteriati</taxon>
        <taxon>Methanobacteriota</taxon>
        <taxon>Stenosarchaea group</taxon>
        <taxon>Halobacteria</taxon>
        <taxon>Halobacteriales</taxon>
        <taxon>Natrialbaceae</taxon>
        <taxon>Natronosalvus</taxon>
    </lineage>
</organism>
<protein>
    <submittedName>
        <fullName evidence="2">Uncharacterized protein</fullName>
    </submittedName>
</protein>
<gene>
    <name evidence="2" type="ORF">OB919_13805</name>
</gene>
<name>A0AAP2Z9F0_9EURY</name>
<evidence type="ECO:0000313" key="2">
    <source>
        <dbReference type="EMBL" id="MCU4753036.1"/>
    </source>
</evidence>
<accession>A0AAP2Z9F0</accession>
<dbReference type="AlphaFoldDB" id="A0AAP2Z9F0"/>
<feature type="transmembrane region" description="Helical" evidence="1">
    <location>
        <begin position="63"/>
        <end position="82"/>
    </location>
</feature>